<proteinExistence type="predicted"/>
<dbReference type="Proteomes" id="UP000567186">
    <property type="component" value="Unassembled WGS sequence"/>
</dbReference>
<dbReference type="GO" id="GO:0003677">
    <property type="term" value="F:DNA binding"/>
    <property type="evidence" value="ECO:0007669"/>
    <property type="project" value="InterPro"/>
</dbReference>
<evidence type="ECO:0000313" key="3">
    <source>
        <dbReference type="Proteomes" id="UP000567186"/>
    </source>
</evidence>
<dbReference type="Gene3D" id="1.10.260.40">
    <property type="entry name" value="lambda repressor-like DNA-binding domains"/>
    <property type="match status" value="1"/>
</dbReference>
<keyword evidence="3" id="KW-1185">Reference proteome</keyword>
<accession>A0A7Y0WS33</accession>
<dbReference type="EMBL" id="JABCKY010000001">
    <property type="protein sequence ID" value="NMT63432.1"/>
    <property type="molecule type" value="Genomic_DNA"/>
</dbReference>
<dbReference type="CDD" id="cd00093">
    <property type="entry name" value="HTH_XRE"/>
    <property type="match status" value="1"/>
</dbReference>
<gene>
    <name evidence="2" type="ORF">HIU99_07440</name>
</gene>
<dbReference type="RefSeq" id="WP_135955853.1">
    <property type="nucleotide sequence ID" value="NZ_JABCKY010000001.1"/>
</dbReference>
<reference evidence="2 3" key="1">
    <citation type="submission" date="2020-04" db="EMBL/GenBank/DDBJ databases">
        <title>Marinobacter oceani sp. nov., isolated from marine solar saltern.</title>
        <authorList>
            <person name="Chen X.-Y."/>
        </authorList>
    </citation>
    <scope>NUCLEOTIDE SEQUENCE [LARGE SCALE GENOMIC DNA]</scope>
    <source>
        <strain evidence="2 3">W62</strain>
    </source>
</reference>
<feature type="domain" description="HTH cro/C1-type" evidence="1">
    <location>
        <begin position="13"/>
        <end position="67"/>
    </location>
</feature>
<dbReference type="InterPro" id="IPR001387">
    <property type="entry name" value="Cro/C1-type_HTH"/>
</dbReference>
<dbReference type="InterPro" id="IPR010982">
    <property type="entry name" value="Lambda_DNA-bd_dom_sf"/>
</dbReference>
<evidence type="ECO:0000313" key="2">
    <source>
        <dbReference type="EMBL" id="NMT63432.1"/>
    </source>
</evidence>
<dbReference type="OrthoDB" id="9805309at2"/>
<name>A0A7Y0WS33_9GAMM</name>
<dbReference type="PROSITE" id="PS50943">
    <property type="entry name" value="HTH_CROC1"/>
    <property type="match status" value="1"/>
</dbReference>
<evidence type="ECO:0000259" key="1">
    <source>
        <dbReference type="PROSITE" id="PS50943"/>
    </source>
</evidence>
<organism evidence="2 3">
    <name type="scientific">Marinobacter orientalis</name>
    <dbReference type="NCBI Taxonomy" id="1928859"/>
    <lineage>
        <taxon>Bacteria</taxon>
        <taxon>Pseudomonadati</taxon>
        <taxon>Pseudomonadota</taxon>
        <taxon>Gammaproteobacteria</taxon>
        <taxon>Pseudomonadales</taxon>
        <taxon>Marinobacteraceae</taxon>
        <taxon>Marinobacter</taxon>
    </lineage>
</organism>
<dbReference type="Pfam" id="PF13443">
    <property type="entry name" value="HTH_26"/>
    <property type="match status" value="1"/>
</dbReference>
<comment type="caution">
    <text evidence="2">The sequence shown here is derived from an EMBL/GenBank/DDBJ whole genome shotgun (WGS) entry which is preliminary data.</text>
</comment>
<sequence>MIRYHLKELIADKEFAEKRRITIGEIAKETGINRMTLSKIINHPGHSTVTDNLDKLCNYFSCDIDQLITHIKDQRQAEDVGEYSGDGKED</sequence>
<dbReference type="AlphaFoldDB" id="A0A7Y0WS33"/>
<dbReference type="SUPFAM" id="SSF47413">
    <property type="entry name" value="lambda repressor-like DNA-binding domains"/>
    <property type="match status" value="1"/>
</dbReference>
<protein>
    <submittedName>
        <fullName evidence="2">Helix-turn-helix transcriptional regulator</fullName>
    </submittedName>
</protein>